<dbReference type="HAMAP" id="MF_00227">
    <property type="entry name" value="RNase_P"/>
    <property type="match status" value="1"/>
</dbReference>
<keyword evidence="6 7" id="KW-0694">RNA-binding</keyword>
<accession>A0A165M8A1</accession>
<dbReference type="Pfam" id="PF00825">
    <property type="entry name" value="Ribonuclease_P"/>
    <property type="match status" value="1"/>
</dbReference>
<evidence type="ECO:0000256" key="4">
    <source>
        <dbReference type="ARBA" id="ARBA00022759"/>
    </source>
</evidence>
<comment type="catalytic activity">
    <reaction evidence="7">
        <text>Endonucleolytic cleavage of RNA, removing 5'-extranucleotides from tRNA precursor.</text>
        <dbReference type="EC" id="3.1.26.5"/>
    </reaction>
</comment>
<dbReference type="InterPro" id="IPR020568">
    <property type="entry name" value="Ribosomal_Su5_D2-typ_SF"/>
</dbReference>
<dbReference type="EC" id="3.1.26.5" evidence="7"/>
<sequence length="136" mass="15620">MSKTHIHALPRHEILRKRAVISLLFTNGKSLKGDFLRIAYRSPGDVPKSVFPSVMFAVSKKTLPSAVRRNRAKRMMREAYRLEKPFIAQRMRETSLSALPGSVDMVLLYTRKGGAIPTLDDFRREFRTLVSQIRFS</sequence>
<comment type="subunit">
    <text evidence="7">Consists of a catalytic RNA component (M1 or rnpB) and a protein subunit.</text>
</comment>
<gene>
    <name evidence="7" type="primary">rnpA</name>
    <name evidence="8" type="ORF">A3K90_00140</name>
</gene>
<dbReference type="InterPro" id="IPR014721">
    <property type="entry name" value="Ribsml_uS5_D2-typ_fold_subgr"/>
</dbReference>
<protein>
    <recommendedName>
        <fullName evidence="7">Ribonuclease P protein component</fullName>
        <shortName evidence="7">RNase P protein</shortName>
        <shortName evidence="7">RNaseP protein</shortName>
        <ecNumber evidence="7">3.1.26.5</ecNumber>
    </recommendedName>
    <alternativeName>
        <fullName evidence="7">Protein C5</fullName>
    </alternativeName>
</protein>
<evidence type="ECO:0000256" key="3">
    <source>
        <dbReference type="ARBA" id="ARBA00022722"/>
    </source>
</evidence>
<dbReference type="InterPro" id="IPR000100">
    <property type="entry name" value="RNase_P"/>
</dbReference>
<keyword evidence="2 7" id="KW-0819">tRNA processing</keyword>
<organism evidence="8 9">
    <name type="scientific">Pelodictyon luteolum</name>
    <dbReference type="NCBI Taxonomy" id="1100"/>
    <lineage>
        <taxon>Bacteria</taxon>
        <taxon>Pseudomonadati</taxon>
        <taxon>Chlorobiota</taxon>
        <taxon>Chlorobiia</taxon>
        <taxon>Chlorobiales</taxon>
        <taxon>Chlorobiaceae</taxon>
        <taxon>Chlorobium/Pelodictyon group</taxon>
        <taxon>Pelodictyon</taxon>
    </lineage>
</organism>
<dbReference type="GO" id="GO:0004526">
    <property type="term" value="F:ribonuclease P activity"/>
    <property type="evidence" value="ECO:0007669"/>
    <property type="project" value="UniProtKB-UniRule"/>
</dbReference>
<dbReference type="SUPFAM" id="SSF54211">
    <property type="entry name" value="Ribosomal protein S5 domain 2-like"/>
    <property type="match status" value="1"/>
</dbReference>
<evidence type="ECO:0000256" key="1">
    <source>
        <dbReference type="ARBA" id="ARBA00002663"/>
    </source>
</evidence>
<evidence type="ECO:0000313" key="9">
    <source>
        <dbReference type="Proteomes" id="UP000076481"/>
    </source>
</evidence>
<dbReference type="EMBL" id="LVWG01000016">
    <property type="protein sequence ID" value="KZK74929.1"/>
    <property type="molecule type" value="Genomic_DNA"/>
</dbReference>
<evidence type="ECO:0000256" key="7">
    <source>
        <dbReference type="HAMAP-Rule" id="MF_00227"/>
    </source>
</evidence>
<evidence type="ECO:0000313" key="8">
    <source>
        <dbReference type="EMBL" id="KZK74929.1"/>
    </source>
</evidence>
<dbReference type="Proteomes" id="UP000076481">
    <property type="component" value="Unassembled WGS sequence"/>
</dbReference>
<keyword evidence="3 7" id="KW-0540">Nuclease</keyword>
<evidence type="ECO:0000256" key="5">
    <source>
        <dbReference type="ARBA" id="ARBA00022801"/>
    </source>
</evidence>
<dbReference type="Gene3D" id="3.30.230.10">
    <property type="match status" value="1"/>
</dbReference>
<proteinExistence type="inferred from homology"/>
<dbReference type="PROSITE" id="PS00648">
    <property type="entry name" value="RIBONUCLEASE_P"/>
    <property type="match status" value="1"/>
</dbReference>
<evidence type="ECO:0000256" key="2">
    <source>
        <dbReference type="ARBA" id="ARBA00022694"/>
    </source>
</evidence>
<keyword evidence="4 7" id="KW-0255">Endonuclease</keyword>
<dbReference type="RefSeq" id="WP_303680869.1">
    <property type="nucleotide sequence ID" value="NZ_LVWG01000016.1"/>
</dbReference>
<comment type="caution">
    <text evidence="8">The sequence shown here is derived from an EMBL/GenBank/DDBJ whole genome shotgun (WGS) entry which is preliminary data.</text>
</comment>
<reference evidence="8 9" key="1">
    <citation type="submission" date="2016-03" db="EMBL/GenBank/DDBJ databases">
        <title>Speciation and ecological success in dimly lit waters: horizontal gene transfer in a green sulfur bacteria bloom unveiled by metagenomic assembly.</title>
        <authorList>
            <person name="Llorens-Mares T."/>
            <person name="Liu Z."/>
            <person name="Allen L.Z."/>
            <person name="Rusch D.B."/>
            <person name="Craig M.T."/>
            <person name="Dupont C.L."/>
            <person name="Bryant D.A."/>
            <person name="Casamayor E.O."/>
        </authorList>
    </citation>
    <scope>NUCLEOTIDE SEQUENCE [LARGE SCALE GENOMIC DNA]</scope>
    <source>
        <strain evidence="8">CIII</strain>
    </source>
</reference>
<evidence type="ECO:0000256" key="6">
    <source>
        <dbReference type="ARBA" id="ARBA00022884"/>
    </source>
</evidence>
<dbReference type="AlphaFoldDB" id="A0A165M8A1"/>
<dbReference type="GO" id="GO:0000049">
    <property type="term" value="F:tRNA binding"/>
    <property type="evidence" value="ECO:0007669"/>
    <property type="project" value="UniProtKB-UniRule"/>
</dbReference>
<comment type="similarity">
    <text evidence="7">Belongs to the RnpA family.</text>
</comment>
<keyword evidence="5 7" id="KW-0378">Hydrolase</keyword>
<dbReference type="GO" id="GO:0001682">
    <property type="term" value="P:tRNA 5'-leader removal"/>
    <property type="evidence" value="ECO:0007669"/>
    <property type="project" value="UniProtKB-UniRule"/>
</dbReference>
<dbReference type="InterPro" id="IPR020539">
    <property type="entry name" value="RNase_P_CS"/>
</dbReference>
<name>A0A165M8A1_PELLU</name>
<comment type="function">
    <text evidence="1 7">RNaseP catalyzes the removal of the 5'-leader sequence from pre-tRNA to produce the mature 5'-terminus. It can also cleave other RNA substrates such as 4.5S RNA. The protein component plays an auxiliary but essential role in vivo by binding to the 5'-leader sequence and broadening the substrate specificity of the ribozyme.</text>
</comment>